<organism evidence="10 11">
    <name type="scientific">Allacma fusca</name>
    <dbReference type="NCBI Taxonomy" id="39272"/>
    <lineage>
        <taxon>Eukaryota</taxon>
        <taxon>Metazoa</taxon>
        <taxon>Ecdysozoa</taxon>
        <taxon>Arthropoda</taxon>
        <taxon>Hexapoda</taxon>
        <taxon>Collembola</taxon>
        <taxon>Symphypleona</taxon>
        <taxon>Sminthuridae</taxon>
        <taxon>Allacma</taxon>
    </lineage>
</organism>
<reference evidence="10" key="1">
    <citation type="submission" date="2021-06" db="EMBL/GenBank/DDBJ databases">
        <authorList>
            <person name="Hodson N. C."/>
            <person name="Mongue J. A."/>
            <person name="Jaron S. K."/>
        </authorList>
    </citation>
    <scope>NUCLEOTIDE SEQUENCE</scope>
</reference>
<name>A0A8J2Q0A7_9HEXA</name>
<dbReference type="EMBL" id="CAJVCH010548105">
    <property type="protein sequence ID" value="CAG7828585.1"/>
    <property type="molecule type" value="Genomic_DNA"/>
</dbReference>
<keyword evidence="7 8" id="KW-0472">Membrane</keyword>
<dbReference type="GO" id="GO:0016020">
    <property type="term" value="C:membrane"/>
    <property type="evidence" value="ECO:0007669"/>
    <property type="project" value="InterPro"/>
</dbReference>
<dbReference type="AlphaFoldDB" id="A0A8J2Q0A7"/>
<keyword evidence="6 8" id="KW-1133">Transmembrane helix</keyword>
<keyword evidence="4" id="KW-0547">Nucleotide-binding</keyword>
<dbReference type="PANTHER" id="PTHR24223:SF443">
    <property type="entry name" value="MULTIDRUG-RESISTANCE LIKE PROTEIN 1, ISOFORM I"/>
    <property type="match status" value="1"/>
</dbReference>
<evidence type="ECO:0000256" key="8">
    <source>
        <dbReference type="SAM" id="Phobius"/>
    </source>
</evidence>
<keyword evidence="11" id="KW-1185">Reference proteome</keyword>
<dbReference type="PROSITE" id="PS50929">
    <property type="entry name" value="ABC_TM1F"/>
    <property type="match status" value="1"/>
</dbReference>
<feature type="non-terminal residue" evidence="10">
    <location>
        <position position="1"/>
    </location>
</feature>
<proteinExistence type="predicted"/>
<dbReference type="InterPro" id="IPR011527">
    <property type="entry name" value="ABC1_TM_dom"/>
</dbReference>
<sequence length="119" mass="13365">MNILFMVAFRAKSALMSAVYRKALVLSNATRREKTVGEMVNLMSVDVTKLHNVIPNINSLWTSPLQIAIALYFLWMILGPSALAGLGVMLLLIPFNVILSNKLRAYQVSQMKNKDERVK</sequence>
<keyword evidence="2 8" id="KW-0812">Transmembrane</keyword>
<keyword evidence="5" id="KW-0067">ATP-binding</keyword>
<feature type="transmembrane region" description="Helical" evidence="8">
    <location>
        <begin position="69"/>
        <end position="93"/>
    </location>
</feature>
<evidence type="ECO:0000256" key="7">
    <source>
        <dbReference type="ARBA" id="ARBA00023136"/>
    </source>
</evidence>
<gene>
    <name evidence="10" type="ORF">AFUS01_LOCUS38503</name>
</gene>
<dbReference type="Pfam" id="PF00664">
    <property type="entry name" value="ABC_membrane"/>
    <property type="match status" value="1"/>
</dbReference>
<dbReference type="GO" id="GO:0005524">
    <property type="term" value="F:ATP binding"/>
    <property type="evidence" value="ECO:0007669"/>
    <property type="project" value="UniProtKB-KW"/>
</dbReference>
<dbReference type="GO" id="GO:0140359">
    <property type="term" value="F:ABC-type transporter activity"/>
    <property type="evidence" value="ECO:0007669"/>
    <property type="project" value="InterPro"/>
</dbReference>
<dbReference type="InterPro" id="IPR050173">
    <property type="entry name" value="ABC_transporter_C-like"/>
</dbReference>
<keyword evidence="3" id="KW-0677">Repeat</keyword>
<dbReference type="OrthoDB" id="6500128at2759"/>
<accession>A0A8J2Q0A7</accession>
<evidence type="ECO:0000256" key="1">
    <source>
        <dbReference type="ARBA" id="ARBA00004127"/>
    </source>
</evidence>
<comment type="caution">
    <text evidence="10">The sequence shown here is derived from an EMBL/GenBank/DDBJ whole genome shotgun (WGS) entry which is preliminary data.</text>
</comment>
<evidence type="ECO:0000256" key="5">
    <source>
        <dbReference type="ARBA" id="ARBA00022840"/>
    </source>
</evidence>
<evidence type="ECO:0000256" key="3">
    <source>
        <dbReference type="ARBA" id="ARBA00022737"/>
    </source>
</evidence>
<feature type="domain" description="ABC transmembrane type-1" evidence="9">
    <location>
        <begin position="3"/>
        <end position="119"/>
    </location>
</feature>
<comment type="subcellular location">
    <subcellularLocation>
        <location evidence="1">Endomembrane system</location>
        <topology evidence="1">Multi-pass membrane protein</topology>
    </subcellularLocation>
</comment>
<dbReference type="GO" id="GO:0012505">
    <property type="term" value="C:endomembrane system"/>
    <property type="evidence" value="ECO:0007669"/>
    <property type="project" value="UniProtKB-SubCell"/>
</dbReference>
<evidence type="ECO:0000259" key="9">
    <source>
        <dbReference type="PROSITE" id="PS50929"/>
    </source>
</evidence>
<evidence type="ECO:0000313" key="11">
    <source>
        <dbReference type="Proteomes" id="UP000708208"/>
    </source>
</evidence>
<evidence type="ECO:0000256" key="2">
    <source>
        <dbReference type="ARBA" id="ARBA00022692"/>
    </source>
</evidence>
<dbReference type="PANTHER" id="PTHR24223">
    <property type="entry name" value="ATP-BINDING CASSETTE SUB-FAMILY C"/>
    <property type="match status" value="1"/>
</dbReference>
<evidence type="ECO:0000256" key="4">
    <source>
        <dbReference type="ARBA" id="ARBA00022741"/>
    </source>
</evidence>
<evidence type="ECO:0000313" key="10">
    <source>
        <dbReference type="EMBL" id="CAG7828585.1"/>
    </source>
</evidence>
<protein>
    <recommendedName>
        <fullName evidence="9">ABC transmembrane type-1 domain-containing protein</fullName>
    </recommendedName>
</protein>
<dbReference type="Proteomes" id="UP000708208">
    <property type="component" value="Unassembled WGS sequence"/>
</dbReference>
<evidence type="ECO:0000256" key="6">
    <source>
        <dbReference type="ARBA" id="ARBA00022989"/>
    </source>
</evidence>